<dbReference type="Proteomes" id="UP000501600">
    <property type="component" value="Chromosome"/>
</dbReference>
<proteinExistence type="predicted"/>
<evidence type="ECO:0000313" key="2">
    <source>
        <dbReference type="Proteomes" id="UP000501600"/>
    </source>
</evidence>
<dbReference type="EMBL" id="CP051217">
    <property type="protein sequence ID" value="QJB70845.1"/>
    <property type="molecule type" value="Genomic_DNA"/>
</dbReference>
<evidence type="ECO:0000313" key="1">
    <source>
        <dbReference type="EMBL" id="QJB70845.1"/>
    </source>
</evidence>
<dbReference type="Pfam" id="PF02643">
    <property type="entry name" value="DUF192"/>
    <property type="match status" value="1"/>
</dbReference>
<dbReference type="Gene3D" id="2.60.120.1140">
    <property type="entry name" value="Protein of unknown function DUF192"/>
    <property type="match status" value="1"/>
</dbReference>
<dbReference type="PANTHER" id="PTHR37953:SF1">
    <property type="entry name" value="UPF0127 PROTEIN MJ1496"/>
    <property type="match status" value="1"/>
</dbReference>
<protein>
    <submittedName>
        <fullName evidence="1">DUF192 domain-containing protein</fullName>
    </submittedName>
</protein>
<dbReference type="InterPro" id="IPR003795">
    <property type="entry name" value="DUF192"/>
</dbReference>
<name>A0A6H2DSB1_9SPHN</name>
<accession>A0A6H2DSB1</accession>
<reference evidence="1 2" key="1">
    <citation type="submission" date="2020-04" db="EMBL/GenBank/DDBJ databases">
        <title>Genome sequence for Sphingorhabdus sp. strain M1.</title>
        <authorList>
            <person name="Park S.-J."/>
        </authorList>
    </citation>
    <scope>NUCLEOTIDE SEQUENCE [LARGE SCALE GENOMIC DNA]</scope>
    <source>
        <strain evidence="1 2">JK6</strain>
    </source>
</reference>
<dbReference type="PANTHER" id="PTHR37953">
    <property type="entry name" value="UPF0127 PROTEIN MJ1496"/>
    <property type="match status" value="1"/>
</dbReference>
<gene>
    <name evidence="1" type="ORF">HF685_13165</name>
</gene>
<keyword evidence="2" id="KW-1185">Reference proteome</keyword>
<dbReference type="AlphaFoldDB" id="A0A6H2DSB1"/>
<dbReference type="KEGG" id="phao:HF685_13165"/>
<sequence>MLSSLLLPVLSLPACYAQSGEAVGNNKASSSQLSDAGLQLVPLTISSAGKTHKFTVEVAGTVEEQAQGLMFRQKLAPDEGMIFPFPEPRPASFWMKNTVIPLDIIFVRSDGTVESIAANTTPYSLEPVRSGEAVAAVLELAGGRAAELSIDAGDKVEWPR</sequence>
<dbReference type="InterPro" id="IPR038695">
    <property type="entry name" value="Saro_0823-like_sf"/>
</dbReference>
<organism evidence="1 2">
    <name type="scientific">Parasphingorhabdus halotolerans</name>
    <dbReference type="NCBI Taxonomy" id="2725558"/>
    <lineage>
        <taxon>Bacteria</taxon>
        <taxon>Pseudomonadati</taxon>
        <taxon>Pseudomonadota</taxon>
        <taxon>Alphaproteobacteria</taxon>
        <taxon>Sphingomonadales</taxon>
        <taxon>Sphingomonadaceae</taxon>
        <taxon>Parasphingorhabdus</taxon>
    </lineage>
</organism>